<evidence type="ECO:0000256" key="4">
    <source>
        <dbReference type="ARBA" id="ARBA00022692"/>
    </source>
</evidence>
<protein>
    <submittedName>
        <fullName evidence="10">Carbohydrate ABC transporter permease</fullName>
    </submittedName>
</protein>
<evidence type="ECO:0000256" key="3">
    <source>
        <dbReference type="ARBA" id="ARBA00022475"/>
    </source>
</evidence>
<comment type="subcellular location">
    <subcellularLocation>
        <location evidence="1 7">Cell membrane</location>
        <topology evidence="1 7">Multi-pass membrane protein</topology>
    </subcellularLocation>
</comment>
<evidence type="ECO:0000313" key="11">
    <source>
        <dbReference type="Proteomes" id="UP000677913"/>
    </source>
</evidence>
<evidence type="ECO:0000256" key="8">
    <source>
        <dbReference type="SAM" id="MobiDB-lite"/>
    </source>
</evidence>
<evidence type="ECO:0000256" key="5">
    <source>
        <dbReference type="ARBA" id="ARBA00022989"/>
    </source>
</evidence>
<dbReference type="GO" id="GO:0055085">
    <property type="term" value="P:transmembrane transport"/>
    <property type="evidence" value="ECO:0007669"/>
    <property type="project" value="InterPro"/>
</dbReference>
<keyword evidence="5 7" id="KW-1133">Transmembrane helix</keyword>
<keyword evidence="11" id="KW-1185">Reference proteome</keyword>
<keyword evidence="3" id="KW-1003">Cell membrane</keyword>
<reference evidence="10" key="1">
    <citation type="submission" date="2021-04" db="EMBL/GenBank/DDBJ databases">
        <title>Genome based classification of Actinospica acidithermotolerans sp. nov., an actinobacterium isolated from an Indonesian hot spring.</title>
        <authorList>
            <person name="Kusuma A.B."/>
            <person name="Putra K.E."/>
            <person name="Nafisah S."/>
            <person name="Loh J."/>
            <person name="Nouioui I."/>
            <person name="Goodfellow M."/>
        </authorList>
    </citation>
    <scope>NUCLEOTIDE SEQUENCE</scope>
    <source>
        <strain evidence="10">DSM 45618</strain>
    </source>
</reference>
<keyword evidence="4 7" id="KW-0812">Transmembrane</keyword>
<accession>A0A8J7WLW3</accession>
<evidence type="ECO:0000256" key="7">
    <source>
        <dbReference type="RuleBase" id="RU363032"/>
    </source>
</evidence>
<sequence length="295" mass="32307">MSGQTRGGSRYARRAHRGRRTRRTALVPTAILLLGSLYALLPVAWVVAASTKNNTQLFNLFAFRPGNALLGNLSTLTSYRGGIFWTWMWNTALYAGGGAILSAALSALTGYTFAKYRFRGKTMLFNLILVGVLVPAVVLAVPQYLLVAKLGLADTYWSVLIPSIVSPYGIYLARIYAGACVPDEVIEAARMDGSGEWRTFLRIAVPMMGPGLVTIFLFQFVAIWNNFLLPWLMLGSDTKFPLTVGLYTLLTQGTSQPALYTVVITGALLSIVPLVVLFLLLQRFWRVDLSAGSVK</sequence>
<dbReference type="Gene3D" id="1.10.3720.10">
    <property type="entry name" value="MetI-like"/>
    <property type="match status" value="1"/>
</dbReference>
<comment type="caution">
    <text evidence="10">The sequence shown here is derived from an EMBL/GenBank/DDBJ whole genome shotgun (WGS) entry which is preliminary data.</text>
</comment>
<feature type="transmembrane region" description="Helical" evidence="7">
    <location>
        <begin position="25"/>
        <end position="48"/>
    </location>
</feature>
<comment type="similarity">
    <text evidence="7">Belongs to the binding-protein-dependent transport system permease family.</text>
</comment>
<feature type="region of interest" description="Disordered" evidence="8">
    <location>
        <begin position="1"/>
        <end position="20"/>
    </location>
</feature>
<dbReference type="AlphaFoldDB" id="A0A8J7WLW3"/>
<evidence type="ECO:0000256" key="1">
    <source>
        <dbReference type="ARBA" id="ARBA00004651"/>
    </source>
</evidence>
<feature type="transmembrane region" description="Helical" evidence="7">
    <location>
        <begin position="157"/>
        <end position="179"/>
    </location>
</feature>
<dbReference type="PANTHER" id="PTHR43744:SF12">
    <property type="entry name" value="ABC TRANSPORTER PERMEASE PROTEIN MG189-RELATED"/>
    <property type="match status" value="1"/>
</dbReference>
<feature type="transmembrane region" description="Helical" evidence="7">
    <location>
        <begin position="92"/>
        <end position="111"/>
    </location>
</feature>
<dbReference type="SUPFAM" id="SSF161098">
    <property type="entry name" value="MetI-like"/>
    <property type="match status" value="1"/>
</dbReference>
<dbReference type="PANTHER" id="PTHR43744">
    <property type="entry name" value="ABC TRANSPORTER PERMEASE PROTEIN MG189-RELATED-RELATED"/>
    <property type="match status" value="1"/>
</dbReference>
<gene>
    <name evidence="10" type="ORF">KGA66_09170</name>
</gene>
<dbReference type="Proteomes" id="UP000677913">
    <property type="component" value="Unassembled WGS sequence"/>
</dbReference>
<dbReference type="GO" id="GO:0005886">
    <property type="term" value="C:plasma membrane"/>
    <property type="evidence" value="ECO:0007669"/>
    <property type="project" value="UniProtKB-SubCell"/>
</dbReference>
<feature type="transmembrane region" description="Helical" evidence="7">
    <location>
        <begin position="123"/>
        <end position="145"/>
    </location>
</feature>
<feature type="transmembrane region" description="Helical" evidence="7">
    <location>
        <begin position="200"/>
        <end position="224"/>
    </location>
</feature>
<dbReference type="EMBL" id="JAGSXH010000022">
    <property type="protein sequence ID" value="MBS2963215.1"/>
    <property type="molecule type" value="Genomic_DNA"/>
</dbReference>
<dbReference type="Pfam" id="PF00528">
    <property type="entry name" value="BPD_transp_1"/>
    <property type="match status" value="1"/>
</dbReference>
<dbReference type="PROSITE" id="PS50928">
    <property type="entry name" value="ABC_TM1"/>
    <property type="match status" value="1"/>
</dbReference>
<evidence type="ECO:0000259" key="9">
    <source>
        <dbReference type="PROSITE" id="PS50928"/>
    </source>
</evidence>
<name>A0A8J7WLW3_9ACTN</name>
<organism evidence="10 11">
    <name type="scientific">Actinocrinis puniceicyclus</name>
    <dbReference type="NCBI Taxonomy" id="977794"/>
    <lineage>
        <taxon>Bacteria</taxon>
        <taxon>Bacillati</taxon>
        <taxon>Actinomycetota</taxon>
        <taxon>Actinomycetes</taxon>
        <taxon>Catenulisporales</taxon>
        <taxon>Actinospicaceae</taxon>
        <taxon>Actinocrinis</taxon>
    </lineage>
</organism>
<evidence type="ECO:0000256" key="2">
    <source>
        <dbReference type="ARBA" id="ARBA00022448"/>
    </source>
</evidence>
<keyword evidence="2 7" id="KW-0813">Transport</keyword>
<dbReference type="InterPro" id="IPR035906">
    <property type="entry name" value="MetI-like_sf"/>
</dbReference>
<proteinExistence type="inferred from homology"/>
<evidence type="ECO:0000256" key="6">
    <source>
        <dbReference type="ARBA" id="ARBA00023136"/>
    </source>
</evidence>
<feature type="transmembrane region" description="Helical" evidence="7">
    <location>
        <begin position="258"/>
        <end position="281"/>
    </location>
</feature>
<dbReference type="InterPro" id="IPR000515">
    <property type="entry name" value="MetI-like"/>
</dbReference>
<feature type="compositionally biased region" description="Basic residues" evidence="8">
    <location>
        <begin position="11"/>
        <end position="20"/>
    </location>
</feature>
<feature type="domain" description="ABC transmembrane type-1" evidence="9">
    <location>
        <begin position="88"/>
        <end position="281"/>
    </location>
</feature>
<evidence type="ECO:0000313" key="10">
    <source>
        <dbReference type="EMBL" id="MBS2963215.1"/>
    </source>
</evidence>
<dbReference type="CDD" id="cd06261">
    <property type="entry name" value="TM_PBP2"/>
    <property type="match status" value="1"/>
</dbReference>
<keyword evidence="6 7" id="KW-0472">Membrane</keyword>